<dbReference type="SUPFAM" id="SSF52833">
    <property type="entry name" value="Thioredoxin-like"/>
    <property type="match status" value="1"/>
</dbReference>
<dbReference type="PaxDb" id="2903-EOD14784"/>
<dbReference type="Gene3D" id="3.40.30.10">
    <property type="entry name" value="Glutaredoxin"/>
    <property type="match status" value="1"/>
</dbReference>
<comment type="similarity">
    <text evidence="2">Belongs to the GST superfamily. Mu family.</text>
</comment>
<dbReference type="Pfam" id="PF02798">
    <property type="entry name" value="GST_N"/>
    <property type="match status" value="1"/>
</dbReference>
<dbReference type="InterPro" id="IPR004045">
    <property type="entry name" value="Glutathione_S-Trfase_N"/>
</dbReference>
<dbReference type="STRING" id="2903.R1E1F2"/>
<dbReference type="EnsemblProtists" id="EOD14784">
    <property type="protein sequence ID" value="EOD14784"/>
    <property type="gene ID" value="EMIHUDRAFT_197348"/>
</dbReference>
<dbReference type="InterPro" id="IPR004046">
    <property type="entry name" value="GST_C"/>
</dbReference>
<dbReference type="InterPro" id="IPR010987">
    <property type="entry name" value="Glutathione-S-Trfase_C-like"/>
</dbReference>
<dbReference type="InterPro" id="IPR036282">
    <property type="entry name" value="Glutathione-S-Trfase_C_sf"/>
</dbReference>
<dbReference type="PROSITE" id="PS50404">
    <property type="entry name" value="GST_NTER"/>
    <property type="match status" value="1"/>
</dbReference>
<dbReference type="GO" id="GO:0006749">
    <property type="term" value="P:glutathione metabolic process"/>
    <property type="evidence" value="ECO:0007669"/>
    <property type="project" value="TreeGrafter"/>
</dbReference>
<accession>A0A0D3IU49</accession>
<dbReference type="KEGG" id="ehx:EMIHUDRAFT_197348"/>
<organism evidence="9 10">
    <name type="scientific">Emiliania huxleyi (strain CCMP1516)</name>
    <dbReference type="NCBI Taxonomy" id="280463"/>
    <lineage>
        <taxon>Eukaryota</taxon>
        <taxon>Haptista</taxon>
        <taxon>Haptophyta</taxon>
        <taxon>Prymnesiophyceae</taxon>
        <taxon>Isochrysidales</taxon>
        <taxon>Noelaerhabdaceae</taxon>
        <taxon>Emiliania</taxon>
    </lineage>
</organism>
<dbReference type="InterPro" id="IPR036249">
    <property type="entry name" value="Thioredoxin-like_sf"/>
</dbReference>
<evidence type="ECO:0000256" key="6">
    <source>
        <dbReference type="ARBA" id="ARBA00047960"/>
    </source>
</evidence>
<evidence type="ECO:0000259" key="8">
    <source>
        <dbReference type="PROSITE" id="PS50405"/>
    </source>
</evidence>
<proteinExistence type="inferred from homology"/>
<dbReference type="SUPFAM" id="SSF47616">
    <property type="entry name" value="GST C-terminal domain-like"/>
    <property type="match status" value="1"/>
</dbReference>
<protein>
    <recommendedName>
        <fullName evidence="4">glutathione transferase</fullName>
        <ecNumber evidence="4">2.5.1.18</ecNumber>
    </recommendedName>
</protein>
<keyword evidence="10" id="KW-1185">Reference proteome</keyword>
<feature type="domain" description="GST N-terminal" evidence="7">
    <location>
        <begin position="6"/>
        <end position="95"/>
    </location>
</feature>
<evidence type="ECO:0000259" key="7">
    <source>
        <dbReference type="PROSITE" id="PS50404"/>
    </source>
</evidence>
<dbReference type="OMA" id="NTQTQAM"/>
<dbReference type="EC" id="2.5.1.18" evidence="4"/>
<comment type="subunit">
    <text evidence="3">Homodimer.</text>
</comment>
<dbReference type="RefSeq" id="XP_005767213.1">
    <property type="nucleotide sequence ID" value="XM_005767156.1"/>
</dbReference>
<evidence type="ECO:0000256" key="2">
    <source>
        <dbReference type="ARBA" id="ARBA00005861"/>
    </source>
</evidence>
<name>A0A0D3IU49_EMIH1</name>
<dbReference type="PANTHER" id="PTHR11571">
    <property type="entry name" value="GLUTATHIONE S-TRANSFERASE"/>
    <property type="match status" value="1"/>
</dbReference>
<evidence type="ECO:0000256" key="5">
    <source>
        <dbReference type="ARBA" id="ARBA00022679"/>
    </source>
</evidence>
<sequence length="209" mass="23241">MSIASKPVVLGYWAIRGLAQPIRMLLEYSSIPYEEKRFEQGGAPDFDKTCWTDVKDTVLGDYPFPNLPFLIDGDITVTQSNAIVRHAFPPRHDGHRSGAEGMDLRNRTVGLAYGRSGKFEDAVPAYAAALRTHLQRYSSFLGDRVWFAGGELTACDFVMYELLDQNALMVPSCLEGFPTLKAFCARFEALPAIKASKPQFTEHTDRKGG</sequence>
<dbReference type="GeneID" id="17261068"/>
<dbReference type="GO" id="GO:0004364">
    <property type="term" value="F:glutathione transferase activity"/>
    <property type="evidence" value="ECO:0007669"/>
    <property type="project" value="UniProtKB-EC"/>
</dbReference>
<dbReference type="PROSITE" id="PS50405">
    <property type="entry name" value="GST_CTER"/>
    <property type="match status" value="1"/>
</dbReference>
<evidence type="ECO:0000313" key="9">
    <source>
        <dbReference type="EnsemblProtists" id="EOD14784"/>
    </source>
</evidence>
<reference evidence="9" key="2">
    <citation type="submission" date="2024-10" db="UniProtKB">
        <authorList>
            <consortium name="EnsemblProtists"/>
        </authorList>
    </citation>
    <scope>IDENTIFICATION</scope>
</reference>
<evidence type="ECO:0000256" key="1">
    <source>
        <dbReference type="ARBA" id="ARBA00003701"/>
    </source>
</evidence>
<dbReference type="HOGENOM" id="CLU_039475_2_0_1"/>
<dbReference type="eggNOG" id="KOG1695">
    <property type="taxonomic scope" value="Eukaryota"/>
</dbReference>
<dbReference type="PANTHER" id="PTHR11571:SF222">
    <property type="entry name" value="GLUTATHIONE TRANSFERASE"/>
    <property type="match status" value="1"/>
</dbReference>
<dbReference type="GO" id="GO:0042178">
    <property type="term" value="P:xenobiotic catabolic process"/>
    <property type="evidence" value="ECO:0007669"/>
    <property type="project" value="UniProtKB-ARBA"/>
</dbReference>
<dbReference type="FunFam" id="1.20.1050.10:FF:000101">
    <property type="entry name" value="Glutathione S-transferase Mu 4"/>
    <property type="match status" value="1"/>
</dbReference>
<keyword evidence="5" id="KW-0808">Transferase</keyword>
<dbReference type="Gene3D" id="1.20.1050.10">
    <property type="match status" value="1"/>
</dbReference>
<dbReference type="AlphaFoldDB" id="A0A0D3IU49"/>
<comment type="function">
    <text evidence="1">Conjugation of reduced glutathione to a wide number of exogenous and endogenous hydrophobic electrophiles.</text>
</comment>
<evidence type="ECO:0000256" key="3">
    <source>
        <dbReference type="ARBA" id="ARBA00011738"/>
    </source>
</evidence>
<dbReference type="CDD" id="cd03075">
    <property type="entry name" value="GST_N_Mu"/>
    <property type="match status" value="1"/>
</dbReference>
<comment type="catalytic activity">
    <reaction evidence="6">
        <text>RX + glutathione = an S-substituted glutathione + a halide anion + H(+)</text>
        <dbReference type="Rhea" id="RHEA:16437"/>
        <dbReference type="ChEBI" id="CHEBI:15378"/>
        <dbReference type="ChEBI" id="CHEBI:16042"/>
        <dbReference type="ChEBI" id="CHEBI:17792"/>
        <dbReference type="ChEBI" id="CHEBI:57925"/>
        <dbReference type="ChEBI" id="CHEBI:90779"/>
        <dbReference type="EC" id="2.5.1.18"/>
    </reaction>
</comment>
<dbReference type="Proteomes" id="UP000013827">
    <property type="component" value="Unassembled WGS sequence"/>
</dbReference>
<feature type="domain" description="GST C-terminal" evidence="8">
    <location>
        <begin position="77"/>
        <end position="209"/>
    </location>
</feature>
<dbReference type="Pfam" id="PF14497">
    <property type="entry name" value="GST_C_3"/>
    <property type="match status" value="1"/>
</dbReference>
<evidence type="ECO:0000313" key="10">
    <source>
        <dbReference type="Proteomes" id="UP000013827"/>
    </source>
</evidence>
<evidence type="ECO:0000256" key="4">
    <source>
        <dbReference type="ARBA" id="ARBA00012452"/>
    </source>
</evidence>
<reference evidence="10" key="1">
    <citation type="journal article" date="2013" name="Nature">
        <title>Pan genome of the phytoplankton Emiliania underpins its global distribution.</title>
        <authorList>
            <person name="Read B.A."/>
            <person name="Kegel J."/>
            <person name="Klute M.J."/>
            <person name="Kuo A."/>
            <person name="Lefebvre S.C."/>
            <person name="Maumus F."/>
            <person name="Mayer C."/>
            <person name="Miller J."/>
            <person name="Monier A."/>
            <person name="Salamov A."/>
            <person name="Young J."/>
            <person name="Aguilar M."/>
            <person name="Claverie J.M."/>
            <person name="Frickenhaus S."/>
            <person name="Gonzalez K."/>
            <person name="Herman E.K."/>
            <person name="Lin Y.C."/>
            <person name="Napier J."/>
            <person name="Ogata H."/>
            <person name="Sarno A.F."/>
            <person name="Shmutz J."/>
            <person name="Schroeder D."/>
            <person name="de Vargas C."/>
            <person name="Verret F."/>
            <person name="von Dassow P."/>
            <person name="Valentin K."/>
            <person name="Van de Peer Y."/>
            <person name="Wheeler G."/>
            <person name="Dacks J.B."/>
            <person name="Delwiche C.F."/>
            <person name="Dyhrman S.T."/>
            <person name="Glockner G."/>
            <person name="John U."/>
            <person name="Richards T."/>
            <person name="Worden A.Z."/>
            <person name="Zhang X."/>
            <person name="Grigoriev I.V."/>
            <person name="Allen A.E."/>
            <person name="Bidle K."/>
            <person name="Borodovsky M."/>
            <person name="Bowler C."/>
            <person name="Brownlee C."/>
            <person name="Cock J.M."/>
            <person name="Elias M."/>
            <person name="Gladyshev V.N."/>
            <person name="Groth M."/>
            <person name="Guda C."/>
            <person name="Hadaegh A."/>
            <person name="Iglesias-Rodriguez M.D."/>
            <person name="Jenkins J."/>
            <person name="Jones B.M."/>
            <person name="Lawson T."/>
            <person name="Leese F."/>
            <person name="Lindquist E."/>
            <person name="Lobanov A."/>
            <person name="Lomsadze A."/>
            <person name="Malik S.B."/>
            <person name="Marsh M.E."/>
            <person name="Mackinder L."/>
            <person name="Mock T."/>
            <person name="Mueller-Roeber B."/>
            <person name="Pagarete A."/>
            <person name="Parker M."/>
            <person name="Probert I."/>
            <person name="Quesneville H."/>
            <person name="Raines C."/>
            <person name="Rensing S.A."/>
            <person name="Riano-Pachon D.M."/>
            <person name="Richier S."/>
            <person name="Rokitta S."/>
            <person name="Shiraiwa Y."/>
            <person name="Soanes D.M."/>
            <person name="van der Giezen M."/>
            <person name="Wahlund T.M."/>
            <person name="Williams B."/>
            <person name="Wilson W."/>
            <person name="Wolfe G."/>
            <person name="Wurch L.L."/>
        </authorList>
    </citation>
    <scope>NUCLEOTIDE SEQUENCE</scope>
</reference>
<dbReference type="InterPro" id="IPR050213">
    <property type="entry name" value="GST_superfamily"/>
</dbReference>